<evidence type="ECO:0000256" key="1">
    <source>
        <dbReference type="ARBA" id="ARBA00004776"/>
    </source>
</evidence>
<dbReference type="EMBL" id="JACJTA010000016">
    <property type="protein sequence ID" value="MBD2604854.1"/>
    <property type="molecule type" value="Genomic_DNA"/>
</dbReference>
<sequence>MIYFLTVNYYSTNLVAQLINSLSCTNTHYQTVIINNSPEDASIHNLQNESVLIIDAGSNIGFANGCNLGIKWIYTQDTQAIIWIINPDAYLPEKTLDINRFFKLHPEISILGTIIHTPTGEVWFAGGRFIRATGSILTPDMLRNTDAEYVACDWVSGCSLIINLANFRECPLFDPAYFLYYEDFEFCSRYANEGYLIAITNQFGVLHQPSSITNRNAFLKTKHSTYSYLLTLEKHTNKLVYILRLIRLVCYAILLMFVKPQIALGKLYGMLNYWRR</sequence>
<organism evidence="6 7">
    <name type="scientific">Scytonema hofmannii FACHB-248</name>
    <dbReference type="NCBI Taxonomy" id="1842502"/>
    <lineage>
        <taxon>Bacteria</taxon>
        <taxon>Bacillati</taxon>
        <taxon>Cyanobacteriota</taxon>
        <taxon>Cyanophyceae</taxon>
        <taxon>Nostocales</taxon>
        <taxon>Scytonemataceae</taxon>
        <taxon>Scytonema</taxon>
    </lineage>
</organism>
<dbReference type="InterPro" id="IPR029044">
    <property type="entry name" value="Nucleotide-diphossugar_trans"/>
</dbReference>
<dbReference type="PANTHER" id="PTHR43179:SF12">
    <property type="entry name" value="GALACTOFURANOSYLTRANSFERASE GLFT2"/>
    <property type="match status" value="1"/>
</dbReference>
<keyword evidence="5" id="KW-0472">Membrane</keyword>
<evidence type="ECO:0000313" key="6">
    <source>
        <dbReference type="EMBL" id="MBD2604854.1"/>
    </source>
</evidence>
<dbReference type="PANTHER" id="PTHR43179">
    <property type="entry name" value="RHAMNOSYLTRANSFERASE WBBL"/>
    <property type="match status" value="1"/>
</dbReference>
<evidence type="ECO:0000313" key="7">
    <source>
        <dbReference type="Proteomes" id="UP000660380"/>
    </source>
</evidence>
<evidence type="ECO:0000256" key="4">
    <source>
        <dbReference type="ARBA" id="ARBA00022679"/>
    </source>
</evidence>
<reference evidence="6 7" key="1">
    <citation type="journal article" date="2020" name="ISME J.">
        <title>Comparative genomics reveals insights into cyanobacterial evolution and habitat adaptation.</title>
        <authorList>
            <person name="Chen M.Y."/>
            <person name="Teng W.K."/>
            <person name="Zhao L."/>
            <person name="Hu C.X."/>
            <person name="Zhou Y.K."/>
            <person name="Han B.P."/>
            <person name="Song L.R."/>
            <person name="Shu W.S."/>
        </authorList>
    </citation>
    <scope>NUCLEOTIDE SEQUENCE [LARGE SCALE GENOMIC DNA]</scope>
    <source>
        <strain evidence="6 7">FACHB-248</strain>
    </source>
</reference>
<gene>
    <name evidence="6" type="ORF">H6G81_10030</name>
</gene>
<dbReference type="SUPFAM" id="SSF53448">
    <property type="entry name" value="Nucleotide-diphospho-sugar transferases"/>
    <property type="match status" value="1"/>
</dbReference>
<dbReference type="RefSeq" id="WP_029633811.1">
    <property type="nucleotide sequence ID" value="NZ_JACJTA010000016.1"/>
</dbReference>
<proteinExistence type="inferred from homology"/>
<dbReference type="Gene3D" id="3.90.550.10">
    <property type="entry name" value="Spore Coat Polysaccharide Biosynthesis Protein SpsA, Chain A"/>
    <property type="match status" value="1"/>
</dbReference>
<keyword evidence="3" id="KW-0328">Glycosyltransferase</keyword>
<name>A0ABR8GP81_9CYAN</name>
<keyword evidence="5" id="KW-0812">Transmembrane</keyword>
<keyword evidence="7" id="KW-1185">Reference proteome</keyword>
<feature type="transmembrane region" description="Helical" evidence="5">
    <location>
        <begin position="239"/>
        <end position="258"/>
    </location>
</feature>
<comment type="caution">
    <text evidence="6">The sequence shown here is derived from an EMBL/GenBank/DDBJ whole genome shotgun (WGS) entry which is preliminary data.</text>
</comment>
<keyword evidence="4" id="KW-0808">Transferase</keyword>
<evidence type="ECO:0000256" key="2">
    <source>
        <dbReference type="ARBA" id="ARBA00006739"/>
    </source>
</evidence>
<protein>
    <submittedName>
        <fullName evidence="6">Glycosyltransferase family 2 protein</fullName>
    </submittedName>
</protein>
<dbReference type="Proteomes" id="UP000660380">
    <property type="component" value="Unassembled WGS sequence"/>
</dbReference>
<evidence type="ECO:0000256" key="3">
    <source>
        <dbReference type="ARBA" id="ARBA00022676"/>
    </source>
</evidence>
<keyword evidence="5" id="KW-1133">Transmembrane helix</keyword>
<comment type="pathway">
    <text evidence="1">Cell wall biogenesis; cell wall polysaccharide biosynthesis.</text>
</comment>
<comment type="similarity">
    <text evidence="2">Belongs to the glycosyltransferase 2 family.</text>
</comment>
<evidence type="ECO:0000256" key="5">
    <source>
        <dbReference type="SAM" id="Phobius"/>
    </source>
</evidence>
<accession>A0ABR8GP81</accession>